<dbReference type="InterPro" id="IPR014729">
    <property type="entry name" value="Rossmann-like_a/b/a_fold"/>
</dbReference>
<dbReference type="InterPro" id="IPR004527">
    <property type="entry name" value="Glu-tRNA-ligase_bac/mito"/>
</dbReference>
<evidence type="ECO:0000256" key="3">
    <source>
        <dbReference type="ARBA" id="ARBA00012835"/>
    </source>
</evidence>
<keyword evidence="4 11" id="KW-0436">Ligase</keyword>
<dbReference type="PANTHER" id="PTHR43311:SF2">
    <property type="entry name" value="GLUTAMATE--TRNA LIGASE, MITOCHONDRIAL-RELATED"/>
    <property type="match status" value="1"/>
</dbReference>
<organism evidence="14 15">
    <name type="scientific">Schizothecium vesticola</name>
    <dbReference type="NCBI Taxonomy" id="314040"/>
    <lineage>
        <taxon>Eukaryota</taxon>
        <taxon>Fungi</taxon>
        <taxon>Dikarya</taxon>
        <taxon>Ascomycota</taxon>
        <taxon>Pezizomycotina</taxon>
        <taxon>Sordariomycetes</taxon>
        <taxon>Sordariomycetidae</taxon>
        <taxon>Sordariales</taxon>
        <taxon>Schizotheciaceae</taxon>
        <taxon>Schizothecium</taxon>
    </lineage>
</organism>
<dbReference type="CDD" id="cd00808">
    <property type="entry name" value="GluRS_core"/>
    <property type="match status" value="1"/>
</dbReference>
<evidence type="ECO:0000313" key="14">
    <source>
        <dbReference type="EMBL" id="KAK0738464.1"/>
    </source>
</evidence>
<dbReference type="GO" id="GO:0000049">
    <property type="term" value="F:tRNA binding"/>
    <property type="evidence" value="ECO:0007669"/>
    <property type="project" value="InterPro"/>
</dbReference>
<dbReference type="Gene3D" id="3.40.50.620">
    <property type="entry name" value="HUPs"/>
    <property type="match status" value="1"/>
</dbReference>
<dbReference type="SUPFAM" id="SSF48163">
    <property type="entry name" value="An anticodon-binding domain of class I aminoacyl-tRNA synthetases"/>
    <property type="match status" value="1"/>
</dbReference>
<name>A0AA40BQE2_9PEZI</name>
<protein>
    <recommendedName>
        <fullName evidence="10">Glutamate--tRNA ligase, mitochondrial</fullName>
        <ecNumber evidence="3">6.1.1.17</ecNumber>
    </recommendedName>
    <alternativeName>
        <fullName evidence="9">Glutamyl-tRNA synthetase</fullName>
    </alternativeName>
</protein>
<dbReference type="PRINTS" id="PR00987">
    <property type="entry name" value="TRNASYNTHGLU"/>
</dbReference>
<evidence type="ECO:0000256" key="4">
    <source>
        <dbReference type="ARBA" id="ARBA00022598"/>
    </source>
</evidence>
<evidence type="ECO:0000256" key="8">
    <source>
        <dbReference type="ARBA" id="ARBA00023146"/>
    </source>
</evidence>
<dbReference type="SUPFAM" id="SSF52374">
    <property type="entry name" value="Nucleotidylyl transferase"/>
    <property type="match status" value="1"/>
</dbReference>
<dbReference type="HAMAP" id="MF_00022">
    <property type="entry name" value="Glu_tRNA_synth_type1"/>
    <property type="match status" value="1"/>
</dbReference>
<evidence type="ECO:0000256" key="1">
    <source>
        <dbReference type="ARBA" id="ARBA00004173"/>
    </source>
</evidence>
<dbReference type="InterPro" id="IPR049940">
    <property type="entry name" value="GluQ/Sye"/>
</dbReference>
<evidence type="ECO:0000256" key="7">
    <source>
        <dbReference type="ARBA" id="ARBA00022917"/>
    </source>
</evidence>
<dbReference type="GO" id="GO:0008270">
    <property type="term" value="F:zinc ion binding"/>
    <property type="evidence" value="ECO:0007669"/>
    <property type="project" value="InterPro"/>
</dbReference>
<evidence type="ECO:0000256" key="10">
    <source>
        <dbReference type="ARBA" id="ARBA00072917"/>
    </source>
</evidence>
<evidence type="ECO:0000256" key="9">
    <source>
        <dbReference type="ARBA" id="ARBA00030865"/>
    </source>
</evidence>
<evidence type="ECO:0000256" key="2">
    <source>
        <dbReference type="ARBA" id="ARBA00007894"/>
    </source>
</evidence>
<keyword evidence="5 11" id="KW-0547">Nucleotide-binding</keyword>
<dbReference type="InterPro" id="IPR000924">
    <property type="entry name" value="Glu/Gln-tRNA-synth"/>
</dbReference>
<reference evidence="14" key="1">
    <citation type="submission" date="2023-06" db="EMBL/GenBank/DDBJ databases">
        <title>Genome-scale phylogeny and comparative genomics of the fungal order Sordariales.</title>
        <authorList>
            <consortium name="Lawrence Berkeley National Laboratory"/>
            <person name="Hensen N."/>
            <person name="Bonometti L."/>
            <person name="Westerberg I."/>
            <person name="Brannstrom I.O."/>
            <person name="Guillou S."/>
            <person name="Cros-Aarteil S."/>
            <person name="Calhoun S."/>
            <person name="Haridas S."/>
            <person name="Kuo A."/>
            <person name="Mondo S."/>
            <person name="Pangilinan J."/>
            <person name="Riley R."/>
            <person name="LaButti K."/>
            <person name="Andreopoulos B."/>
            <person name="Lipzen A."/>
            <person name="Chen C."/>
            <person name="Yanf M."/>
            <person name="Daum C."/>
            <person name="Ng V."/>
            <person name="Clum A."/>
            <person name="Steindorff A."/>
            <person name="Ohm R."/>
            <person name="Martin F."/>
            <person name="Silar P."/>
            <person name="Natvig D."/>
            <person name="Lalanne C."/>
            <person name="Gautier V."/>
            <person name="Ament-velasquez S.L."/>
            <person name="Kruys A."/>
            <person name="Hutchinson M.I."/>
            <person name="Powell A.J."/>
            <person name="Barry K."/>
            <person name="Miller A.N."/>
            <person name="Grigoriev I.V."/>
            <person name="Debuchy R."/>
            <person name="Gladieux P."/>
            <person name="Thoren M.H."/>
            <person name="Johannesson H."/>
        </authorList>
    </citation>
    <scope>NUCLEOTIDE SEQUENCE</scope>
    <source>
        <strain evidence="14">SMH3187-1</strain>
    </source>
</reference>
<dbReference type="AlphaFoldDB" id="A0AA40BQE2"/>
<dbReference type="Proteomes" id="UP001172155">
    <property type="component" value="Unassembled WGS sequence"/>
</dbReference>
<dbReference type="InterPro" id="IPR033910">
    <property type="entry name" value="GluRS_core"/>
</dbReference>
<dbReference type="GO" id="GO:0005739">
    <property type="term" value="C:mitochondrion"/>
    <property type="evidence" value="ECO:0007669"/>
    <property type="project" value="UniProtKB-SubCell"/>
</dbReference>
<sequence length="637" mass="71426">MRLLIRRGSPVLSECIHARRPFHITRLPRQWLSTSSPVCLCPTKASTAAANTTELKGLRSSKSTELPDSPCRTRFAPSPTGFLHLGSLRTALFNFLLAKATGGQFILRIEDTDQARTVPGAEERLYKDLKWAGLSWDEGPDVAGPYGPYRQSERLDLYHQHAKILLDKGKAYRCFCSPEVLQEHTRIALKKGDRTSYPGTCRNISSEESDERASKGEPHAIRFLSPDKPARFVDLVYGSSRERDASEEFVIIKRDGFPTYHFANVVDDRHMKITHVIRGAEWLISTPKHVSMYDAFGWQPPKFAHVGLLVDEQRQKLSKRHAGVDISEYQTNATLPVALLNFSVLLGWSKAQKKGPNSDVMTLQEMIDNFSLKFTRGDIKVNFGKLGFLQEQHMLRITQSPEEILRHRVLLIEPIDQIFCAVQSAVEEKRNNPTEPVPGVPLGLDLEDLGAPVAAMATPDSAARAQYIAQVLAIAARDSKHGKRTAEDFLSTNRYLFWDMPLSVLRRCDPLPKHEFEILPSSGVQVGFPAVVDYLEDTLSKVGEDEWTNDGTSEVLSKAAKNILYHTLWDQEGAKMRPAYLVLRRALCGIDHGPGVAQIMVLLGRVETMKRVRALRDVDWSPAQNSRKISSSAEKVL</sequence>
<dbReference type="GO" id="GO:0004818">
    <property type="term" value="F:glutamate-tRNA ligase activity"/>
    <property type="evidence" value="ECO:0007669"/>
    <property type="project" value="UniProtKB-EC"/>
</dbReference>
<dbReference type="NCBIfam" id="TIGR00464">
    <property type="entry name" value="gltX_bact"/>
    <property type="match status" value="1"/>
</dbReference>
<dbReference type="Pfam" id="PF19269">
    <property type="entry name" value="Anticodon_2"/>
    <property type="match status" value="1"/>
</dbReference>
<gene>
    <name evidence="14" type="ORF">B0T18DRAFT_335247</name>
</gene>
<accession>A0AA40BQE2</accession>
<dbReference type="GO" id="GO:0005524">
    <property type="term" value="F:ATP binding"/>
    <property type="evidence" value="ECO:0007669"/>
    <property type="project" value="UniProtKB-KW"/>
</dbReference>
<dbReference type="InterPro" id="IPR008925">
    <property type="entry name" value="aa_tRNA-synth_I_cd-bd_sf"/>
</dbReference>
<keyword evidence="6 11" id="KW-0067">ATP-binding</keyword>
<dbReference type="FunFam" id="3.40.50.620:FF:000045">
    <property type="entry name" value="Glutamate--tRNA ligase, mitochondrial"/>
    <property type="match status" value="1"/>
</dbReference>
<dbReference type="InterPro" id="IPR020058">
    <property type="entry name" value="Glu/Gln-tRNA-synth_Ib_cat-dom"/>
</dbReference>
<evidence type="ECO:0000259" key="13">
    <source>
        <dbReference type="Pfam" id="PF19269"/>
    </source>
</evidence>
<dbReference type="PANTHER" id="PTHR43311">
    <property type="entry name" value="GLUTAMATE--TRNA LIGASE"/>
    <property type="match status" value="1"/>
</dbReference>
<dbReference type="EMBL" id="JAUKUD010000007">
    <property type="protein sequence ID" value="KAK0738464.1"/>
    <property type="molecule type" value="Genomic_DNA"/>
</dbReference>
<comment type="similarity">
    <text evidence="2">Belongs to the class-I aminoacyl-tRNA synthetase family. Glutamate--tRNA ligase type 1 subfamily.</text>
</comment>
<dbReference type="Gene3D" id="1.10.10.350">
    <property type="match status" value="1"/>
</dbReference>
<evidence type="ECO:0000256" key="6">
    <source>
        <dbReference type="ARBA" id="ARBA00022840"/>
    </source>
</evidence>
<keyword evidence="8 11" id="KW-0030">Aminoacyl-tRNA synthetase</keyword>
<feature type="domain" description="Aminoacyl-tRNA synthetase class I anticodon-binding" evidence="13">
    <location>
        <begin position="546"/>
        <end position="614"/>
    </location>
</feature>
<evidence type="ECO:0000256" key="11">
    <source>
        <dbReference type="RuleBase" id="RU363037"/>
    </source>
</evidence>
<keyword evidence="15" id="KW-1185">Reference proteome</keyword>
<comment type="subcellular location">
    <subcellularLocation>
        <location evidence="1">Mitochondrion</location>
    </subcellularLocation>
</comment>
<keyword evidence="7 11" id="KW-0648">Protein biosynthesis</keyword>
<comment type="caution">
    <text evidence="14">The sequence shown here is derived from an EMBL/GenBank/DDBJ whole genome shotgun (WGS) entry which is preliminary data.</text>
</comment>
<evidence type="ECO:0000259" key="12">
    <source>
        <dbReference type="Pfam" id="PF00749"/>
    </source>
</evidence>
<evidence type="ECO:0000313" key="15">
    <source>
        <dbReference type="Proteomes" id="UP001172155"/>
    </source>
</evidence>
<dbReference type="GO" id="GO:0006424">
    <property type="term" value="P:glutamyl-tRNA aminoacylation"/>
    <property type="evidence" value="ECO:0007669"/>
    <property type="project" value="InterPro"/>
</dbReference>
<proteinExistence type="inferred from homology"/>
<evidence type="ECO:0000256" key="5">
    <source>
        <dbReference type="ARBA" id="ARBA00022741"/>
    </source>
</evidence>
<dbReference type="InterPro" id="IPR045462">
    <property type="entry name" value="aa-tRNA-synth_I_cd-bd"/>
</dbReference>
<feature type="domain" description="Glutamyl/glutaminyl-tRNA synthetase class Ib catalytic" evidence="12">
    <location>
        <begin position="72"/>
        <end position="373"/>
    </location>
</feature>
<dbReference type="Pfam" id="PF00749">
    <property type="entry name" value="tRNA-synt_1c"/>
    <property type="match status" value="1"/>
</dbReference>
<dbReference type="EC" id="6.1.1.17" evidence="3"/>
<dbReference type="InterPro" id="IPR020751">
    <property type="entry name" value="aa-tRNA-synth_I_codon-bd_sub2"/>
</dbReference>